<dbReference type="STRING" id="1454373.ACMU_09255"/>
<dbReference type="Proteomes" id="UP000026249">
    <property type="component" value="Unassembled WGS sequence"/>
</dbReference>
<accession>A0A037ZK85</accession>
<keyword evidence="1" id="KW-1133">Transmembrane helix</keyword>
<feature type="transmembrane region" description="Helical" evidence="1">
    <location>
        <begin position="123"/>
        <end position="144"/>
    </location>
</feature>
<keyword evidence="3" id="KW-1185">Reference proteome</keyword>
<dbReference type="AlphaFoldDB" id="A0A037ZK85"/>
<evidence type="ECO:0000256" key="1">
    <source>
        <dbReference type="SAM" id="Phobius"/>
    </source>
</evidence>
<evidence type="ECO:0000313" key="3">
    <source>
        <dbReference type="Proteomes" id="UP000026249"/>
    </source>
</evidence>
<protein>
    <submittedName>
        <fullName evidence="2">Uncharacterized protein</fullName>
    </submittedName>
</protein>
<gene>
    <name evidence="2" type="ORF">ACMU_09255</name>
</gene>
<reference evidence="2 3" key="1">
    <citation type="submission" date="2014-03" db="EMBL/GenBank/DDBJ databases">
        <title>Draft Genome Sequence of Actibacterium mucosum KCTC 23349, a Marine Alphaproteobacterium with Complex Ionic Requirements Isolated from Mediterranean Seawater at Malvarrosa Beach, Valencia, Spain.</title>
        <authorList>
            <person name="Arahal D.R."/>
            <person name="Shao Z."/>
            <person name="Lai Q."/>
            <person name="Pujalte M.J."/>
        </authorList>
    </citation>
    <scope>NUCLEOTIDE SEQUENCE [LARGE SCALE GENOMIC DNA]</scope>
    <source>
        <strain evidence="2 3">KCTC 23349</strain>
    </source>
</reference>
<proteinExistence type="predicted"/>
<keyword evidence="1" id="KW-0472">Membrane</keyword>
<dbReference type="RefSeq" id="WP_035258024.1">
    <property type="nucleotide sequence ID" value="NZ_JFKE01000003.1"/>
</dbReference>
<evidence type="ECO:0000313" key="2">
    <source>
        <dbReference type="EMBL" id="KAJ55942.1"/>
    </source>
</evidence>
<keyword evidence="1" id="KW-0812">Transmembrane</keyword>
<dbReference type="OrthoDB" id="7842127at2"/>
<comment type="caution">
    <text evidence="2">The sequence shown here is derived from an EMBL/GenBank/DDBJ whole genome shotgun (WGS) entry which is preliminary data.</text>
</comment>
<organism evidence="2 3">
    <name type="scientific">Actibacterium mucosum KCTC 23349</name>
    <dbReference type="NCBI Taxonomy" id="1454373"/>
    <lineage>
        <taxon>Bacteria</taxon>
        <taxon>Pseudomonadati</taxon>
        <taxon>Pseudomonadota</taxon>
        <taxon>Alphaproteobacteria</taxon>
        <taxon>Rhodobacterales</taxon>
        <taxon>Roseobacteraceae</taxon>
        <taxon>Actibacterium</taxon>
    </lineage>
</organism>
<name>A0A037ZK85_9RHOB</name>
<dbReference type="EMBL" id="JFKE01000003">
    <property type="protein sequence ID" value="KAJ55942.1"/>
    <property type="molecule type" value="Genomic_DNA"/>
</dbReference>
<sequence length="226" mass="25390">MHTFGKRLLDRLDRIQLPSLTKEVPVAVYVIHNSRDPEDYFFLFDFEEFVSASNAGFFARPKLHLFAGRDDFSRLKFARQFREVFATEFDNMRNALAQQKKSGSGWLSFGWDLGAATLLSLRGVIPTLVLGSALAVGGSLWMLFGRGKSSAKRAVTAQSVGEEIEKTKSQVEDALTRIEVTVHPELHDFAWRDGPRGPIGGMDRNAWPLPDYVRAHLSDGKSGSWW</sequence>